<feature type="domain" description="Peptidase C1A papain C-terminal" evidence="7">
    <location>
        <begin position="88"/>
        <end position="295"/>
    </location>
</feature>
<dbReference type="PROSITE" id="PS00639">
    <property type="entry name" value="THIOL_PROTEASE_HIS"/>
    <property type="match status" value="1"/>
</dbReference>
<evidence type="ECO:0000256" key="6">
    <source>
        <dbReference type="SAM" id="SignalP"/>
    </source>
</evidence>
<dbReference type="PANTHER" id="PTHR12411">
    <property type="entry name" value="CYSTEINE PROTEASE FAMILY C1-RELATED"/>
    <property type="match status" value="1"/>
</dbReference>
<name>A0A8T2EX77_9BRAS</name>
<dbReference type="CDD" id="cd02248">
    <property type="entry name" value="Peptidase_C1A"/>
    <property type="match status" value="1"/>
</dbReference>
<dbReference type="InterPro" id="IPR000668">
    <property type="entry name" value="Peptidase_C1A_C"/>
</dbReference>
<feature type="domain" description="Cathepsin propeptide inhibitor" evidence="8">
    <location>
        <begin position="35"/>
        <end position="92"/>
    </location>
</feature>
<keyword evidence="2" id="KW-0378">Hydrolase</keyword>
<dbReference type="EMBL" id="JAEFBK010000003">
    <property type="protein sequence ID" value="KAG7627866.1"/>
    <property type="molecule type" value="Genomic_DNA"/>
</dbReference>
<dbReference type="Pfam" id="PF08246">
    <property type="entry name" value="Inhibitor_I29"/>
    <property type="match status" value="1"/>
</dbReference>
<dbReference type="SMART" id="SM00645">
    <property type="entry name" value="Pept_C1"/>
    <property type="match status" value="1"/>
</dbReference>
<feature type="signal peptide" evidence="6">
    <location>
        <begin position="1"/>
        <end position="19"/>
    </location>
</feature>
<gene>
    <name evidence="9" type="ORF">ISN45_At03g041730</name>
</gene>
<evidence type="ECO:0000313" key="10">
    <source>
        <dbReference type="Proteomes" id="UP000694240"/>
    </source>
</evidence>
<keyword evidence="5" id="KW-1015">Disulfide bond</keyword>
<keyword evidence="4" id="KW-0865">Zymogen</keyword>
<evidence type="ECO:0000256" key="3">
    <source>
        <dbReference type="ARBA" id="ARBA00022807"/>
    </source>
</evidence>
<dbReference type="PROSITE" id="PS00640">
    <property type="entry name" value="THIOL_PROTEASE_ASN"/>
    <property type="match status" value="1"/>
</dbReference>
<dbReference type="GO" id="GO:0006508">
    <property type="term" value="P:proteolysis"/>
    <property type="evidence" value="ECO:0007669"/>
    <property type="project" value="UniProtKB-KW"/>
</dbReference>
<evidence type="ECO:0000259" key="7">
    <source>
        <dbReference type="SMART" id="SM00645"/>
    </source>
</evidence>
<dbReference type="AlphaFoldDB" id="A0A8T2EX77"/>
<evidence type="ECO:0000256" key="4">
    <source>
        <dbReference type="ARBA" id="ARBA00023145"/>
    </source>
</evidence>
<keyword evidence="10" id="KW-1185">Reference proteome</keyword>
<evidence type="ECO:0000256" key="1">
    <source>
        <dbReference type="ARBA" id="ARBA00022670"/>
    </source>
</evidence>
<comment type="caution">
    <text evidence="9">The sequence shown here is derived from an EMBL/GenBank/DDBJ whole genome shotgun (WGS) entry which is preliminary data.</text>
</comment>
<keyword evidence="1" id="KW-0645">Protease</keyword>
<keyword evidence="6" id="KW-0732">Signal</keyword>
<evidence type="ECO:0000259" key="8">
    <source>
        <dbReference type="SMART" id="SM00848"/>
    </source>
</evidence>
<dbReference type="GO" id="GO:0008234">
    <property type="term" value="F:cysteine-type peptidase activity"/>
    <property type="evidence" value="ECO:0007669"/>
    <property type="project" value="UniProtKB-KW"/>
</dbReference>
<dbReference type="InterPro" id="IPR039417">
    <property type="entry name" value="Peptidase_C1A_papain-like"/>
</dbReference>
<organism evidence="9 10">
    <name type="scientific">Arabidopsis thaliana x Arabidopsis arenosa</name>
    <dbReference type="NCBI Taxonomy" id="1240361"/>
    <lineage>
        <taxon>Eukaryota</taxon>
        <taxon>Viridiplantae</taxon>
        <taxon>Streptophyta</taxon>
        <taxon>Embryophyta</taxon>
        <taxon>Tracheophyta</taxon>
        <taxon>Spermatophyta</taxon>
        <taxon>Magnoliopsida</taxon>
        <taxon>eudicotyledons</taxon>
        <taxon>Gunneridae</taxon>
        <taxon>Pentapetalae</taxon>
        <taxon>rosids</taxon>
        <taxon>malvids</taxon>
        <taxon>Brassicales</taxon>
        <taxon>Brassicaceae</taxon>
        <taxon>Camelineae</taxon>
        <taxon>Arabidopsis</taxon>
    </lineage>
</organism>
<dbReference type="InterPro" id="IPR013201">
    <property type="entry name" value="Prot_inhib_I29"/>
</dbReference>
<evidence type="ECO:0000256" key="2">
    <source>
        <dbReference type="ARBA" id="ARBA00022801"/>
    </source>
</evidence>
<dbReference type="Proteomes" id="UP000694240">
    <property type="component" value="Chromosome 3"/>
</dbReference>
<evidence type="ECO:0000256" key="5">
    <source>
        <dbReference type="ARBA" id="ARBA00023157"/>
    </source>
</evidence>
<dbReference type="SMART" id="SM00848">
    <property type="entry name" value="Inhibitor_I29"/>
    <property type="match status" value="1"/>
</dbReference>
<sequence length="296" mass="32736">MTSIVFFLLAILLSSRTSGVTSRGGLFEASAVEKHEQWMSRFNRVYSDDSEKTSRFEIFTNNLKFVESFNMNTNKTYTLDVNEFSDLTDEEFKARYTGLVVPEGCCWAFSAVAAVEGMTKIANGELVSLSEQQLLDCSTENNGCDGGIMWKAFDYIKENQGITTEDNYPYQGAQQTCESNHLAAATISGYETVPQNDEEALLKAVSQQPVSVAIEGSGYEFIHYSGGIFNGECGTQLTHAVTIVGYGVSEEGIKYWLLKNSWGESWGENGYMRIMRDVDSPQGMCGLASLAYYPVA</sequence>
<dbReference type="InterPro" id="IPR025661">
    <property type="entry name" value="Pept_asp_AS"/>
</dbReference>
<accession>A0A8T2EX77</accession>
<feature type="chain" id="PRO_5035717162" evidence="6">
    <location>
        <begin position="20"/>
        <end position="296"/>
    </location>
</feature>
<reference evidence="9 10" key="1">
    <citation type="submission" date="2020-12" db="EMBL/GenBank/DDBJ databases">
        <title>Concerted genomic and epigenomic changes stabilize Arabidopsis allopolyploids.</title>
        <authorList>
            <person name="Chen Z."/>
        </authorList>
    </citation>
    <scope>NUCLEOTIDE SEQUENCE [LARGE SCALE GENOMIC DNA]</scope>
    <source>
        <strain evidence="9">Allo738</strain>
        <tissue evidence="9">Leaf</tissue>
    </source>
</reference>
<dbReference type="InterPro" id="IPR025660">
    <property type="entry name" value="Pept_his_AS"/>
</dbReference>
<dbReference type="InterPro" id="IPR013128">
    <property type="entry name" value="Peptidase_C1A"/>
</dbReference>
<proteinExistence type="predicted"/>
<dbReference type="FunFam" id="3.90.70.10:FF:000204">
    <property type="entry name" value="Papain"/>
    <property type="match status" value="1"/>
</dbReference>
<keyword evidence="3" id="KW-0788">Thiol protease</keyword>
<protein>
    <submittedName>
        <fullName evidence="9">Papain-like cysteine peptidase superfamily</fullName>
    </submittedName>
</protein>
<evidence type="ECO:0000313" key="9">
    <source>
        <dbReference type="EMBL" id="KAG7627866.1"/>
    </source>
</evidence>
<dbReference type="Pfam" id="PF00112">
    <property type="entry name" value="Peptidase_C1"/>
    <property type="match status" value="1"/>
</dbReference>